<dbReference type="NCBIfam" id="TIGR03347">
    <property type="entry name" value="VI_chp_1"/>
    <property type="match status" value="1"/>
</dbReference>
<dbReference type="PANTHER" id="PTHR35564">
    <property type="match status" value="1"/>
</dbReference>
<gene>
    <name evidence="1" type="ORF">ERS008472_00447</name>
</gene>
<organism evidence="1 2">
    <name type="scientific">Yersinia thracica</name>
    <dbReference type="NCBI Taxonomy" id="2890319"/>
    <lineage>
        <taxon>Bacteria</taxon>
        <taxon>Pseudomonadati</taxon>
        <taxon>Pseudomonadota</taxon>
        <taxon>Gammaproteobacteria</taxon>
        <taxon>Enterobacterales</taxon>
        <taxon>Yersiniaceae</taxon>
        <taxon>Yersinia</taxon>
    </lineage>
</organism>
<dbReference type="PANTHER" id="PTHR35564:SF4">
    <property type="entry name" value="CYTOPLASMIC PROTEIN"/>
    <property type="match status" value="1"/>
</dbReference>
<dbReference type="AlphaFoldDB" id="A0A0T9NHD3"/>
<name>A0A0T9NHD3_9GAMM</name>
<accession>A0A0T9NHD3</accession>
<evidence type="ECO:0000313" key="2">
    <source>
        <dbReference type="Proteomes" id="UP000041882"/>
    </source>
</evidence>
<keyword evidence="2" id="KW-1185">Reference proteome</keyword>
<sequence length="353" mass="40802">MNESSVNIPFNINTKCRILPNFWQMLAAKPEHHGLFHLLRYIDARSGQPYLLGRAPLPRYEILRLGQKPQLFFIPTTLAEISPRSDTQLYEVSIFNFGLFGPDGPLPLHLTEFVHERIQHYQDDTFLAFTNLFHHRLITLFYRAWADTQPTVSLDRPDNTRFDNYFSNLIGTGQPALQERDSINVHAKYFMAGHLIRHSHDPEGLGKILRHYFKVPVHIVENVPHWLSVEKCERARLQAGRNTARLGESAFLGVAVRDIQHKFRIELGPMSQQDYDHFLPGSAYCEKLRDWVRQYIGIEFVWELRLILAKEALQGTQVGGTQRLGLSSWLSHAQPKHDVSDLTYSPEPSEAWD</sequence>
<proteinExistence type="predicted"/>
<dbReference type="EMBL" id="CQAW01000001">
    <property type="protein sequence ID" value="CNH06248.1"/>
    <property type="molecule type" value="Genomic_DNA"/>
</dbReference>
<dbReference type="RefSeq" id="WP_050112408.1">
    <property type="nucleotide sequence ID" value="NZ_CABHXQ010000061.1"/>
</dbReference>
<dbReference type="InterPro" id="IPR010732">
    <property type="entry name" value="T6SS_TssG-like"/>
</dbReference>
<evidence type="ECO:0000313" key="1">
    <source>
        <dbReference type="EMBL" id="CNH06248.1"/>
    </source>
</evidence>
<protein>
    <submittedName>
        <fullName evidence="1">Protein ImpH/VasB</fullName>
    </submittedName>
</protein>
<dbReference type="Pfam" id="PF06996">
    <property type="entry name" value="T6SS_TssG"/>
    <property type="match status" value="1"/>
</dbReference>
<dbReference type="Proteomes" id="UP000041882">
    <property type="component" value="Unassembled WGS sequence"/>
</dbReference>
<reference evidence="2" key="1">
    <citation type="submission" date="2015-03" db="EMBL/GenBank/DDBJ databases">
        <authorList>
            <consortium name="Pathogen Informatics"/>
            <person name="Murphy D."/>
        </authorList>
    </citation>
    <scope>NUCLEOTIDE SEQUENCE [LARGE SCALE GENOMIC DNA]</scope>
    <source>
        <strain evidence="2">IP6945</strain>
    </source>
</reference>